<dbReference type="Pfam" id="PF00872">
    <property type="entry name" value="Transposase_mut"/>
    <property type="match status" value="1"/>
</dbReference>
<dbReference type="NCBIfam" id="NF033543">
    <property type="entry name" value="transpos_IS256"/>
    <property type="match status" value="1"/>
</dbReference>
<comment type="function">
    <text evidence="1 6">Required for the transposition of the insertion element.</text>
</comment>
<accession>A0A402AS62</accession>
<dbReference type="EMBL" id="BIFS01000001">
    <property type="protein sequence ID" value="GCE21940.1"/>
    <property type="molecule type" value="Genomic_DNA"/>
</dbReference>
<keyword evidence="4 6" id="KW-0238">DNA-binding</keyword>
<keyword evidence="6" id="KW-0814">Transposable element</keyword>
<dbReference type="PANTHER" id="PTHR33217">
    <property type="entry name" value="TRANSPOSASE FOR INSERTION SEQUENCE ELEMENT IS1081"/>
    <property type="match status" value="1"/>
</dbReference>
<feature type="compositionally biased region" description="Polar residues" evidence="7">
    <location>
        <begin position="10"/>
        <end position="21"/>
    </location>
</feature>
<keyword evidence="5 6" id="KW-0233">DNA recombination</keyword>
<keyword evidence="9" id="KW-1185">Reference proteome</keyword>
<evidence type="ECO:0000256" key="3">
    <source>
        <dbReference type="ARBA" id="ARBA00022578"/>
    </source>
</evidence>
<evidence type="ECO:0000256" key="1">
    <source>
        <dbReference type="ARBA" id="ARBA00002190"/>
    </source>
</evidence>
<dbReference type="InterPro" id="IPR001207">
    <property type="entry name" value="Transposase_mutator"/>
</dbReference>
<proteinExistence type="inferred from homology"/>
<comment type="similarity">
    <text evidence="2 6">Belongs to the transposase mutator family.</text>
</comment>
<reference evidence="9" key="1">
    <citation type="submission" date="2018-12" db="EMBL/GenBank/DDBJ databases">
        <title>Tengunoibacter tsumagoiensis gen. nov., sp. nov., Dictyobacter kobayashii sp. nov., D. alpinus sp. nov., and D. joshuensis sp. nov. and description of Dictyobacteraceae fam. nov. within the order Ktedonobacterales isolated from Tengu-no-mugimeshi.</title>
        <authorList>
            <person name="Wang C.M."/>
            <person name="Zheng Y."/>
            <person name="Sakai Y."/>
            <person name="Toyoda A."/>
            <person name="Minakuchi Y."/>
            <person name="Abe K."/>
            <person name="Yokota A."/>
            <person name="Yabe S."/>
        </authorList>
    </citation>
    <scope>NUCLEOTIDE SEQUENCE [LARGE SCALE GENOMIC DNA]</scope>
    <source>
        <strain evidence="9">Uno11</strain>
    </source>
</reference>
<sequence length="394" mass="44825">MPVDKKKRTTSNTDLSMSKPETPSLPDQHAFHEHLRALTRSAVRVVIEEVMREELEQFLGAAWGESTPERKGYRNGTYTRDLATSSGPIEDLRVPRDRDGDFHTQVFDRYSRYEPHIAEGLTQMFVAGVSTQKVGEVAETLTGVAPSAGSVSRLNHTLTHQFDAWRERPLQEHWRILYLDGVYFTARHGDQTDSTVLLTALGVDLEGNKEVLALRACAEESKDGWSCLLHDVRQRGATQIDLIVTDGHEGILSSVAALFAATPRQRCVVHKQRNVMNAIPHRERKEVSTELSGIFKQEKKEDAVLNLTAFKAKYQKRYPEAIRSLCEDEEHLLTYYDFPLVMHRYIRTTNAIESFFSNVRQRTDQIDAFTTETSCLTIVWATMQDIHLPRIPVS</sequence>
<evidence type="ECO:0000256" key="6">
    <source>
        <dbReference type="RuleBase" id="RU365089"/>
    </source>
</evidence>
<dbReference type="GO" id="GO:0006313">
    <property type="term" value="P:DNA transposition"/>
    <property type="evidence" value="ECO:0007669"/>
    <property type="project" value="UniProtKB-UniRule"/>
</dbReference>
<name>A0A402AS62_9CHLR</name>
<keyword evidence="3 6" id="KW-0815">Transposition</keyword>
<dbReference type="GO" id="GO:0004803">
    <property type="term" value="F:transposase activity"/>
    <property type="evidence" value="ECO:0007669"/>
    <property type="project" value="UniProtKB-UniRule"/>
</dbReference>
<dbReference type="Proteomes" id="UP000287188">
    <property type="component" value="Unassembled WGS sequence"/>
</dbReference>
<dbReference type="AlphaFoldDB" id="A0A402AS62"/>
<feature type="region of interest" description="Disordered" evidence="7">
    <location>
        <begin position="1"/>
        <end position="27"/>
    </location>
</feature>
<dbReference type="PANTHER" id="PTHR33217:SF7">
    <property type="entry name" value="TRANSPOSASE FOR INSERTION SEQUENCE ELEMENT IS1081"/>
    <property type="match status" value="1"/>
</dbReference>
<protein>
    <recommendedName>
        <fullName evidence="6">Mutator family transposase</fullName>
    </recommendedName>
</protein>
<dbReference type="GO" id="GO:0003677">
    <property type="term" value="F:DNA binding"/>
    <property type="evidence" value="ECO:0007669"/>
    <property type="project" value="UniProtKB-UniRule"/>
</dbReference>
<dbReference type="OrthoDB" id="145006at2"/>
<comment type="caution">
    <text evidence="8">The sequence shown here is derived from an EMBL/GenBank/DDBJ whole genome shotgun (WGS) entry which is preliminary data.</text>
</comment>
<evidence type="ECO:0000256" key="5">
    <source>
        <dbReference type="ARBA" id="ARBA00023172"/>
    </source>
</evidence>
<gene>
    <name evidence="8" type="ORF">KDK_57400</name>
</gene>
<evidence type="ECO:0000313" key="9">
    <source>
        <dbReference type="Proteomes" id="UP000287188"/>
    </source>
</evidence>
<evidence type="ECO:0000256" key="7">
    <source>
        <dbReference type="SAM" id="MobiDB-lite"/>
    </source>
</evidence>
<evidence type="ECO:0000256" key="2">
    <source>
        <dbReference type="ARBA" id="ARBA00010961"/>
    </source>
</evidence>
<evidence type="ECO:0000256" key="4">
    <source>
        <dbReference type="ARBA" id="ARBA00023125"/>
    </source>
</evidence>
<evidence type="ECO:0000313" key="8">
    <source>
        <dbReference type="EMBL" id="GCE21940.1"/>
    </source>
</evidence>
<organism evidence="8 9">
    <name type="scientific">Dictyobacter kobayashii</name>
    <dbReference type="NCBI Taxonomy" id="2014872"/>
    <lineage>
        <taxon>Bacteria</taxon>
        <taxon>Bacillati</taxon>
        <taxon>Chloroflexota</taxon>
        <taxon>Ktedonobacteria</taxon>
        <taxon>Ktedonobacterales</taxon>
        <taxon>Dictyobacteraceae</taxon>
        <taxon>Dictyobacter</taxon>
    </lineage>
</organism>